<feature type="region of interest" description="Disordered" evidence="1">
    <location>
        <begin position="1"/>
        <end position="92"/>
    </location>
</feature>
<reference evidence="2 3" key="1">
    <citation type="submission" date="2014-11" db="EMBL/GenBank/DDBJ databases">
        <authorList>
            <person name="Zhu J."/>
            <person name="Qi W."/>
            <person name="Song R."/>
        </authorList>
    </citation>
    <scope>NUCLEOTIDE SEQUENCE [LARGE SCALE GENOMIC DNA]</scope>
</reference>
<sequence length="119" mass="12771">MGLRQNCKKRACSPLPSASPTESDLQPLPKAKRRPTPYEKDEAQPSSVRRGEVLWDPLNKAREGEIVKAAETADDQTGLTMGKRAPRGEGRPACAGPPCFGLALPGGPGAVPPSRRGWW</sequence>
<feature type="compositionally biased region" description="Basic and acidic residues" evidence="1">
    <location>
        <begin position="36"/>
        <end position="68"/>
    </location>
</feature>
<dbReference type="VEuPathDB" id="CryptoDB:Vbra_16126"/>
<gene>
    <name evidence="2" type="ORF">Vbra_16126</name>
</gene>
<name>A0A0G4FTR3_VITBC</name>
<dbReference type="EMBL" id="CDMY01000497">
    <property type="protein sequence ID" value="CEM17810.1"/>
    <property type="molecule type" value="Genomic_DNA"/>
</dbReference>
<organism evidence="2 3">
    <name type="scientific">Vitrella brassicaformis (strain CCMP3155)</name>
    <dbReference type="NCBI Taxonomy" id="1169540"/>
    <lineage>
        <taxon>Eukaryota</taxon>
        <taxon>Sar</taxon>
        <taxon>Alveolata</taxon>
        <taxon>Colpodellida</taxon>
        <taxon>Vitrellaceae</taxon>
        <taxon>Vitrella</taxon>
    </lineage>
</organism>
<feature type="compositionally biased region" description="Basic residues" evidence="1">
    <location>
        <begin position="1"/>
        <end position="11"/>
    </location>
</feature>
<dbReference type="AlphaFoldDB" id="A0A0G4FTR3"/>
<dbReference type="PhylomeDB" id="A0A0G4FTR3"/>
<evidence type="ECO:0000313" key="3">
    <source>
        <dbReference type="Proteomes" id="UP000041254"/>
    </source>
</evidence>
<keyword evidence="3" id="KW-1185">Reference proteome</keyword>
<dbReference type="Proteomes" id="UP000041254">
    <property type="component" value="Unassembled WGS sequence"/>
</dbReference>
<accession>A0A0G4FTR3</accession>
<evidence type="ECO:0000256" key="1">
    <source>
        <dbReference type="SAM" id="MobiDB-lite"/>
    </source>
</evidence>
<evidence type="ECO:0000313" key="2">
    <source>
        <dbReference type="EMBL" id="CEM17810.1"/>
    </source>
</evidence>
<protein>
    <submittedName>
        <fullName evidence="2">Uncharacterized protein</fullName>
    </submittedName>
</protein>
<dbReference type="InParanoid" id="A0A0G4FTR3"/>
<proteinExistence type="predicted"/>